<dbReference type="InterPro" id="IPR011640">
    <property type="entry name" value="Fe2_transport_prot_B_C"/>
</dbReference>
<comment type="function">
    <text evidence="1 16">Probable transporter of a GTP-driven Fe(2+) uptake system.</text>
</comment>
<organism evidence="18 19">
    <name type="scientific">Georgenia yuyongxinii</name>
    <dbReference type="NCBI Taxonomy" id="2589797"/>
    <lineage>
        <taxon>Bacteria</taxon>
        <taxon>Bacillati</taxon>
        <taxon>Actinomycetota</taxon>
        <taxon>Actinomycetes</taxon>
        <taxon>Micrococcales</taxon>
        <taxon>Bogoriellaceae</taxon>
        <taxon>Georgenia</taxon>
    </lineage>
</organism>
<feature type="transmembrane region" description="Helical" evidence="16">
    <location>
        <begin position="330"/>
        <end position="355"/>
    </location>
</feature>
<evidence type="ECO:0000256" key="5">
    <source>
        <dbReference type="ARBA" id="ARBA00022496"/>
    </source>
</evidence>
<evidence type="ECO:0000256" key="7">
    <source>
        <dbReference type="ARBA" id="ARBA00022741"/>
    </source>
</evidence>
<dbReference type="PROSITE" id="PS51711">
    <property type="entry name" value="G_FEOB"/>
    <property type="match status" value="1"/>
</dbReference>
<feature type="transmembrane region" description="Helical" evidence="16">
    <location>
        <begin position="614"/>
        <end position="634"/>
    </location>
</feature>
<evidence type="ECO:0000259" key="17">
    <source>
        <dbReference type="PROSITE" id="PS51711"/>
    </source>
</evidence>
<dbReference type="NCBIfam" id="TIGR00437">
    <property type="entry name" value="feoB"/>
    <property type="match status" value="1"/>
</dbReference>
<comment type="subcellular location">
    <subcellularLocation>
        <location evidence="16">Cell inner membrane</location>
        <topology evidence="16">Multi-pass membrane protein</topology>
    </subcellularLocation>
    <subcellularLocation>
        <location evidence="2">Cell membrane</location>
        <topology evidence="2">Multi-pass membrane protein</topology>
    </subcellularLocation>
</comment>
<dbReference type="Proteomes" id="UP000314616">
    <property type="component" value="Chromosome"/>
</dbReference>
<feature type="transmembrane region" description="Helical" evidence="16">
    <location>
        <begin position="414"/>
        <end position="435"/>
    </location>
</feature>
<dbReference type="SUPFAM" id="SSF52540">
    <property type="entry name" value="P-loop containing nucleoside triphosphate hydrolases"/>
    <property type="match status" value="1"/>
</dbReference>
<evidence type="ECO:0000256" key="11">
    <source>
        <dbReference type="ARBA" id="ARBA00023134"/>
    </source>
</evidence>
<keyword evidence="3 16" id="KW-0813">Transport</keyword>
<dbReference type="InterPro" id="IPR003373">
    <property type="entry name" value="Fe2_transport_prot-B"/>
</dbReference>
<feature type="binding site" evidence="14">
    <location>
        <begin position="49"/>
        <end position="53"/>
    </location>
    <ligand>
        <name>GTP</name>
        <dbReference type="ChEBI" id="CHEBI:37565"/>
        <label>1</label>
    </ligand>
</feature>
<dbReference type="KEGG" id="gyu:FE374_16590"/>
<evidence type="ECO:0000256" key="12">
    <source>
        <dbReference type="ARBA" id="ARBA00023136"/>
    </source>
</evidence>
<keyword evidence="15" id="KW-0460">Magnesium</keyword>
<feature type="transmembrane region" description="Helical" evidence="16">
    <location>
        <begin position="264"/>
        <end position="283"/>
    </location>
</feature>
<evidence type="ECO:0000313" key="19">
    <source>
        <dbReference type="Proteomes" id="UP000314616"/>
    </source>
</evidence>
<keyword evidence="11 14" id="KW-0342">GTP-binding</keyword>
<evidence type="ECO:0000256" key="10">
    <source>
        <dbReference type="ARBA" id="ARBA00023065"/>
    </source>
</evidence>
<evidence type="ECO:0000256" key="14">
    <source>
        <dbReference type="PIRSR" id="PIRSR603373-1"/>
    </source>
</evidence>
<keyword evidence="12 16" id="KW-0472">Membrane</keyword>
<dbReference type="GO" id="GO:0046872">
    <property type="term" value="F:metal ion binding"/>
    <property type="evidence" value="ECO:0007669"/>
    <property type="project" value="UniProtKB-KW"/>
</dbReference>
<keyword evidence="7 14" id="KW-0547">Nucleotide-binding</keyword>
<evidence type="ECO:0000256" key="3">
    <source>
        <dbReference type="ARBA" id="ARBA00022448"/>
    </source>
</evidence>
<keyword evidence="8 16" id="KW-1133">Transmembrane helix</keyword>
<feature type="transmembrane region" description="Helical" evidence="16">
    <location>
        <begin position="441"/>
        <end position="461"/>
    </location>
</feature>
<dbReference type="InterPro" id="IPR050860">
    <property type="entry name" value="FeoB_GTPase"/>
</dbReference>
<dbReference type="GO" id="GO:0015093">
    <property type="term" value="F:ferrous iron transmembrane transporter activity"/>
    <property type="evidence" value="ECO:0007669"/>
    <property type="project" value="UniProtKB-UniRule"/>
</dbReference>
<comment type="similarity">
    <text evidence="16">Belongs to the TRAFAC class TrmE-Era-EngA-EngB-Septin-like GTPase superfamily. FeoB GTPase (TC 9.A.8) family.</text>
</comment>
<dbReference type="Gene3D" id="3.40.50.300">
    <property type="entry name" value="P-loop containing nucleotide triphosphate hydrolases"/>
    <property type="match status" value="1"/>
</dbReference>
<keyword evidence="6 16" id="KW-0812">Transmembrane</keyword>
<dbReference type="PRINTS" id="PR00326">
    <property type="entry name" value="GTP1OBG"/>
</dbReference>
<evidence type="ECO:0000256" key="8">
    <source>
        <dbReference type="ARBA" id="ARBA00022989"/>
    </source>
</evidence>
<dbReference type="AlphaFoldDB" id="A0A5B8C6I8"/>
<dbReference type="GO" id="GO:0005525">
    <property type="term" value="F:GTP binding"/>
    <property type="evidence" value="ECO:0007669"/>
    <property type="project" value="UniProtKB-KW"/>
</dbReference>
<sequence length="671" mass="69511">MSCQGPAAPRLVGATMTATVLLLGNPNVGKSTLFNALTGARQEVRNAPGTTVEVHEGQWAGPGVRLLDVPGTYSLLARSPDEQVAVDVLAGAGADAADLVVVLLDAAALPRSLYLLGQVAQAGRPVVAALTMCDVAAVAGARVDPAQLQNVLGVPVVATDPRRRDGLAALAAAVTAALRAPAHVRGLEPDPAAPGFAPCGCPTETACTHPCAGPGPAEPLTHLPLDTQLARSQRLFDWVQGVLDRAGPAQPEPRPTVSDRIDRVLLHPVAGVPILLVVAWTLFQLATAVAAPLMDWAERLVSGPLTAATGGLLDAVGAGGGWLEGLVVGGVLAGVGTVLSFVPLMSLMFLAIALLEDSGYLARAAFVADRAMRHLGLDGRAVLPLVVGFGCNLPALAATRTLPDARQRLITTLLVPYTSCAARLTVYILLAAAFFPDYAGTVIFAMYLLSVLLIAVAGRLLSRFIGAGGAEHPLVLVLPAYQRPRLGALLTDTWRRLRSFVTKAGKVIVAALTVVWVLLAVPVTGGHPIGEVPVTDSLYGATAEAITPVFAPAGFDDWRATAALMTGFVAKEVVVGSFAQTFAVTEPDDPADAGPLTTRLRAALETSSDGHGEAAALAFMVFVLAYTPCLATLAEQRRLIGRRRTAAAIAVQLTLAWCAAVATFQIGQLLW</sequence>
<dbReference type="PANTHER" id="PTHR43185">
    <property type="entry name" value="FERROUS IRON TRANSPORT PROTEIN B"/>
    <property type="match status" value="1"/>
</dbReference>
<keyword evidence="5 16" id="KW-0410">Iron transport</keyword>
<feature type="transmembrane region" description="Helical" evidence="16">
    <location>
        <begin position="303"/>
        <end position="323"/>
    </location>
</feature>
<feature type="binding site" evidence="15">
    <location>
        <position position="38"/>
    </location>
    <ligand>
        <name>Mg(2+)</name>
        <dbReference type="ChEBI" id="CHEBI:18420"/>
        <label>2</label>
    </ligand>
</feature>
<keyword evidence="15" id="KW-0479">Metal-binding</keyword>
<feature type="transmembrane region" description="Helical" evidence="16">
    <location>
        <begin position="646"/>
        <end position="666"/>
    </location>
</feature>
<evidence type="ECO:0000313" key="18">
    <source>
        <dbReference type="EMBL" id="QDC26018.1"/>
    </source>
</evidence>
<dbReference type="EMBL" id="CP040915">
    <property type="protein sequence ID" value="QDC26018.1"/>
    <property type="molecule type" value="Genomic_DNA"/>
</dbReference>
<gene>
    <name evidence="18" type="primary">feoB</name>
    <name evidence="18" type="ORF">FE374_16590</name>
</gene>
<evidence type="ECO:0000256" key="9">
    <source>
        <dbReference type="ARBA" id="ARBA00023004"/>
    </source>
</evidence>
<evidence type="ECO:0000256" key="16">
    <source>
        <dbReference type="RuleBase" id="RU362098"/>
    </source>
</evidence>
<evidence type="ECO:0000256" key="2">
    <source>
        <dbReference type="ARBA" id="ARBA00004651"/>
    </source>
</evidence>
<accession>A0A5B8C6I8</accession>
<dbReference type="Pfam" id="PF02421">
    <property type="entry name" value="FeoB_N"/>
    <property type="match status" value="1"/>
</dbReference>
<evidence type="ECO:0000256" key="15">
    <source>
        <dbReference type="PIRSR" id="PIRSR603373-2"/>
    </source>
</evidence>
<keyword evidence="4" id="KW-1003">Cell membrane</keyword>
<dbReference type="GO" id="GO:0005886">
    <property type="term" value="C:plasma membrane"/>
    <property type="evidence" value="ECO:0007669"/>
    <property type="project" value="UniProtKB-SubCell"/>
</dbReference>
<dbReference type="PANTHER" id="PTHR43185:SF1">
    <property type="entry name" value="FE(2+) TRANSPORTER FEOB"/>
    <property type="match status" value="1"/>
</dbReference>
<feature type="binding site" evidence="15">
    <location>
        <position position="35"/>
    </location>
    <ligand>
        <name>Mg(2+)</name>
        <dbReference type="ChEBI" id="CHEBI:18420"/>
        <label>2</label>
    </ligand>
</feature>
<feature type="binding site" evidence="14">
    <location>
        <begin position="68"/>
        <end position="71"/>
    </location>
    <ligand>
        <name>GTP</name>
        <dbReference type="ChEBI" id="CHEBI:37565"/>
        <label>1</label>
    </ligand>
</feature>
<reference evidence="18 19" key="1">
    <citation type="submission" date="2019-05" db="EMBL/GenBank/DDBJ databases">
        <title>Georgenia *** sp. nov., and Georgenia *** sp. nov., isolated from the intestinal contents of plateau pika (Ochotona curzoniae) in the Qinghai-Tibet plateau of China.</title>
        <authorList>
            <person name="Tian Z."/>
        </authorList>
    </citation>
    <scope>NUCLEOTIDE SEQUENCE [LARGE SCALE GENOMIC DNA]</scope>
    <source>
        <strain evidence="18 19">Z443</strain>
    </source>
</reference>
<evidence type="ECO:0000256" key="6">
    <source>
        <dbReference type="ARBA" id="ARBA00022692"/>
    </source>
</evidence>
<name>A0A5B8C6I8_9MICO</name>
<dbReference type="Pfam" id="PF07670">
    <property type="entry name" value="Gate"/>
    <property type="match status" value="2"/>
</dbReference>
<evidence type="ECO:0000256" key="13">
    <source>
        <dbReference type="NCBIfam" id="TIGR00437"/>
    </source>
</evidence>
<dbReference type="InterPro" id="IPR030389">
    <property type="entry name" value="G_FEOB_dom"/>
</dbReference>
<feature type="binding site" evidence="15">
    <location>
        <position position="39"/>
    </location>
    <ligand>
        <name>Mg(2+)</name>
        <dbReference type="ChEBI" id="CHEBI:18420"/>
        <label>2</label>
    </ligand>
</feature>
<proteinExistence type="inferred from homology"/>
<dbReference type="InterPro" id="IPR006073">
    <property type="entry name" value="GTP-bd"/>
</dbReference>
<feature type="transmembrane region" description="Helical" evidence="16">
    <location>
        <begin position="504"/>
        <end position="523"/>
    </location>
</feature>
<dbReference type="InterPro" id="IPR027417">
    <property type="entry name" value="P-loop_NTPase"/>
</dbReference>
<dbReference type="OrthoDB" id="9809127at2"/>
<feature type="binding site" evidence="15">
    <location>
        <position position="36"/>
    </location>
    <ligand>
        <name>Mg(2+)</name>
        <dbReference type="ChEBI" id="CHEBI:18420"/>
        <label>2</label>
    </ligand>
</feature>
<keyword evidence="9 16" id="KW-0408">Iron</keyword>
<protein>
    <recommendedName>
        <fullName evidence="13 16">Ferrous iron transport protein B</fullName>
    </recommendedName>
</protein>
<evidence type="ECO:0000256" key="4">
    <source>
        <dbReference type="ARBA" id="ARBA00022475"/>
    </source>
</evidence>
<keyword evidence="10" id="KW-0406">Ion transport</keyword>
<feature type="domain" description="FeoB-type G" evidence="17">
    <location>
        <begin position="17"/>
        <end position="180"/>
    </location>
</feature>
<feature type="transmembrane region" description="Helical" evidence="16">
    <location>
        <begin position="381"/>
        <end position="402"/>
    </location>
</feature>
<dbReference type="Pfam" id="PF07664">
    <property type="entry name" value="FeoB_C"/>
    <property type="match status" value="1"/>
</dbReference>
<feature type="binding site" evidence="14">
    <location>
        <begin position="24"/>
        <end position="31"/>
    </location>
    <ligand>
        <name>GTP</name>
        <dbReference type="ChEBI" id="CHEBI:37565"/>
        <label>1</label>
    </ligand>
</feature>
<evidence type="ECO:0000256" key="1">
    <source>
        <dbReference type="ARBA" id="ARBA00003926"/>
    </source>
</evidence>
<dbReference type="InterPro" id="IPR011642">
    <property type="entry name" value="Gate_dom"/>
</dbReference>